<dbReference type="GeneID" id="98173795"/>
<accession>A0ABQ0G5J4</accession>
<evidence type="ECO:0000313" key="4">
    <source>
        <dbReference type="Proteomes" id="UP001628179"/>
    </source>
</evidence>
<feature type="compositionally biased region" description="Basic and acidic residues" evidence="1">
    <location>
        <begin position="267"/>
        <end position="282"/>
    </location>
</feature>
<evidence type="ECO:0000256" key="1">
    <source>
        <dbReference type="SAM" id="MobiDB-lite"/>
    </source>
</evidence>
<feature type="compositionally biased region" description="Gly residues" evidence="1">
    <location>
        <begin position="310"/>
        <end position="319"/>
    </location>
</feature>
<name>A0ABQ0G5J4_9PEZI</name>
<evidence type="ECO:0008006" key="5">
    <source>
        <dbReference type="Google" id="ProtNLM"/>
    </source>
</evidence>
<sequence length="336" mass="36075">MVLYPLIVLALVGVAIYQHITTSTLSLPIPPALTILAIFLPILSGFTTLTLPRLIRANNLTHNHNPTYNRNRNRNHDQARTAGGPLLLSAAHIIQFAATAVLAALFAAPLAGGDATAACLLEGRWTALFRSHAAGPIRAIQDAFACCGLRSTKHMAWPFPRDGVKPEACEEQFGRHQACFGPWQAALRRESGVELGIVLAVGLVQVLGWALVARFGGGGRGGRGRGGGRENGWMRALEGLLFGVARTDDHGEEGTEGRRPLLAAAPGRDEEREVETAFRGRVDDDEDEEEEVPNRERYEGEESQRRAGSDGYGGVGGAGPRVEPSYHDPWAGARGV</sequence>
<feature type="compositionally biased region" description="Basic and acidic residues" evidence="1">
    <location>
        <begin position="248"/>
        <end position="259"/>
    </location>
</feature>
<protein>
    <recommendedName>
        <fullName evidence="5">Tetraspanin Tsp3</fullName>
    </recommendedName>
</protein>
<dbReference type="RefSeq" id="XP_070914573.1">
    <property type="nucleotide sequence ID" value="XM_071058472.1"/>
</dbReference>
<dbReference type="EMBL" id="BAAFSV010000002">
    <property type="protein sequence ID" value="GAB1312840.1"/>
    <property type="molecule type" value="Genomic_DNA"/>
</dbReference>
<feature type="region of interest" description="Disordered" evidence="1">
    <location>
        <begin position="248"/>
        <end position="336"/>
    </location>
</feature>
<keyword evidence="2" id="KW-0812">Transmembrane</keyword>
<evidence type="ECO:0000256" key="2">
    <source>
        <dbReference type="SAM" id="Phobius"/>
    </source>
</evidence>
<dbReference type="Proteomes" id="UP001628179">
    <property type="component" value="Unassembled WGS sequence"/>
</dbReference>
<keyword evidence="2" id="KW-1133">Transmembrane helix</keyword>
<gene>
    <name evidence="3" type="ORF">MFIFM68171_03050</name>
</gene>
<keyword evidence="4" id="KW-1185">Reference proteome</keyword>
<keyword evidence="2" id="KW-0472">Membrane</keyword>
<feature type="transmembrane region" description="Helical" evidence="2">
    <location>
        <begin position="86"/>
        <end position="108"/>
    </location>
</feature>
<feature type="transmembrane region" description="Helical" evidence="2">
    <location>
        <begin position="195"/>
        <end position="215"/>
    </location>
</feature>
<reference evidence="3 4" key="1">
    <citation type="submission" date="2024-09" db="EMBL/GenBank/DDBJ databases">
        <title>Itraconazole resistance in Madurella fahalii resulting from another homologue of gene encoding cytochrome P450 14-alpha sterol demethylase (CYP51).</title>
        <authorList>
            <person name="Yoshioka I."/>
            <person name="Fahal A.H."/>
            <person name="Kaneko S."/>
            <person name="Yaguchi T."/>
        </authorList>
    </citation>
    <scope>NUCLEOTIDE SEQUENCE [LARGE SCALE GENOMIC DNA]</scope>
    <source>
        <strain evidence="3 4">IFM 68171</strain>
    </source>
</reference>
<feature type="transmembrane region" description="Helical" evidence="2">
    <location>
        <begin position="32"/>
        <end position="51"/>
    </location>
</feature>
<proteinExistence type="predicted"/>
<comment type="caution">
    <text evidence="3">The sequence shown here is derived from an EMBL/GenBank/DDBJ whole genome shotgun (WGS) entry which is preliminary data.</text>
</comment>
<evidence type="ECO:0000313" key="3">
    <source>
        <dbReference type="EMBL" id="GAB1312840.1"/>
    </source>
</evidence>
<feature type="compositionally biased region" description="Basic and acidic residues" evidence="1">
    <location>
        <begin position="292"/>
        <end position="308"/>
    </location>
</feature>
<organism evidence="3 4">
    <name type="scientific">Madurella fahalii</name>
    <dbReference type="NCBI Taxonomy" id="1157608"/>
    <lineage>
        <taxon>Eukaryota</taxon>
        <taxon>Fungi</taxon>
        <taxon>Dikarya</taxon>
        <taxon>Ascomycota</taxon>
        <taxon>Pezizomycotina</taxon>
        <taxon>Sordariomycetes</taxon>
        <taxon>Sordariomycetidae</taxon>
        <taxon>Sordariales</taxon>
        <taxon>Sordariales incertae sedis</taxon>
        <taxon>Madurella</taxon>
    </lineage>
</organism>